<name>A0ABN2XZC4_9MICC</name>
<evidence type="ECO:0000313" key="1">
    <source>
        <dbReference type="EMBL" id="GAA2119548.1"/>
    </source>
</evidence>
<sequence length="54" mass="5631">MLTGEGAGQITAEDFAALRSRCHGYLREIATQNIVAGVATIAVRIGPAHPELLA</sequence>
<organism evidence="1 2">
    <name type="scientific">Kocuria atrinae</name>
    <dbReference type="NCBI Taxonomy" id="592377"/>
    <lineage>
        <taxon>Bacteria</taxon>
        <taxon>Bacillati</taxon>
        <taxon>Actinomycetota</taxon>
        <taxon>Actinomycetes</taxon>
        <taxon>Micrococcales</taxon>
        <taxon>Micrococcaceae</taxon>
        <taxon>Kocuria</taxon>
    </lineage>
</organism>
<evidence type="ECO:0000313" key="2">
    <source>
        <dbReference type="Proteomes" id="UP001500166"/>
    </source>
</evidence>
<gene>
    <name evidence="1" type="ORF">GCM10009824_20560</name>
</gene>
<accession>A0ABN2XZC4</accession>
<reference evidence="1 2" key="1">
    <citation type="journal article" date="2019" name="Int. J. Syst. Evol. Microbiol.">
        <title>The Global Catalogue of Microorganisms (GCM) 10K type strain sequencing project: providing services to taxonomists for standard genome sequencing and annotation.</title>
        <authorList>
            <consortium name="The Broad Institute Genomics Platform"/>
            <consortium name="The Broad Institute Genome Sequencing Center for Infectious Disease"/>
            <person name="Wu L."/>
            <person name="Ma J."/>
        </authorList>
    </citation>
    <scope>NUCLEOTIDE SEQUENCE [LARGE SCALE GENOMIC DNA]</scope>
    <source>
        <strain evidence="1 2">JCM 15914</strain>
    </source>
</reference>
<protein>
    <submittedName>
        <fullName evidence="1">Uncharacterized protein</fullName>
    </submittedName>
</protein>
<comment type="caution">
    <text evidence="1">The sequence shown here is derived from an EMBL/GenBank/DDBJ whole genome shotgun (WGS) entry which is preliminary data.</text>
</comment>
<keyword evidence="2" id="KW-1185">Reference proteome</keyword>
<proteinExistence type="predicted"/>
<dbReference type="Proteomes" id="UP001500166">
    <property type="component" value="Unassembled WGS sequence"/>
</dbReference>
<dbReference type="EMBL" id="BAAAQA010000020">
    <property type="protein sequence ID" value="GAA2119548.1"/>
    <property type="molecule type" value="Genomic_DNA"/>
</dbReference>